<reference evidence="2 3" key="1">
    <citation type="submission" date="2024-09" db="EMBL/GenBank/DDBJ databases">
        <authorList>
            <person name="Sun Q."/>
            <person name="Mori K."/>
        </authorList>
    </citation>
    <scope>NUCLEOTIDE SEQUENCE [LARGE SCALE GENOMIC DNA]</scope>
    <source>
        <strain evidence="2 3">TBRC 1432</strain>
    </source>
</reference>
<dbReference type="EMBL" id="JBHLUD010000004">
    <property type="protein sequence ID" value="MFC0542715.1"/>
    <property type="molecule type" value="Genomic_DNA"/>
</dbReference>
<protein>
    <recommendedName>
        <fullName evidence="4">Spore-associated protein A</fullName>
    </recommendedName>
</protein>
<accession>A0ABV6MS57</accession>
<sequence>MRKLAPAAAAVLAMTGAVTIADTGTASAAGWGCSGSEVSDSPYPVVGPAGSVFSYVHLYWNGSTGKNCAVNVKTGALYGTPTQTEIVLYQCAADTPAAGCSATLAASDGGNFAYYAGPASIPGAGHCLVVQAWTDDTSGNEANFARGPFHC</sequence>
<dbReference type="Proteomes" id="UP001589810">
    <property type="component" value="Unassembled WGS sequence"/>
</dbReference>
<name>A0ABV6MS57_9PSEU</name>
<evidence type="ECO:0000313" key="2">
    <source>
        <dbReference type="EMBL" id="MFC0542715.1"/>
    </source>
</evidence>
<keyword evidence="3" id="KW-1185">Reference proteome</keyword>
<dbReference type="RefSeq" id="WP_273941130.1">
    <property type="nucleotide sequence ID" value="NZ_CP097263.1"/>
</dbReference>
<gene>
    <name evidence="2" type="ORF">ACFFH7_14555</name>
</gene>
<evidence type="ECO:0000256" key="1">
    <source>
        <dbReference type="SAM" id="SignalP"/>
    </source>
</evidence>
<keyword evidence="1" id="KW-0732">Signal</keyword>
<feature type="signal peptide" evidence="1">
    <location>
        <begin position="1"/>
        <end position="28"/>
    </location>
</feature>
<organism evidence="2 3">
    <name type="scientific">Kutzneria chonburiensis</name>
    <dbReference type="NCBI Taxonomy" id="1483604"/>
    <lineage>
        <taxon>Bacteria</taxon>
        <taxon>Bacillati</taxon>
        <taxon>Actinomycetota</taxon>
        <taxon>Actinomycetes</taxon>
        <taxon>Pseudonocardiales</taxon>
        <taxon>Pseudonocardiaceae</taxon>
        <taxon>Kutzneria</taxon>
    </lineage>
</organism>
<comment type="caution">
    <text evidence="2">The sequence shown here is derived from an EMBL/GenBank/DDBJ whole genome shotgun (WGS) entry which is preliminary data.</text>
</comment>
<evidence type="ECO:0000313" key="3">
    <source>
        <dbReference type="Proteomes" id="UP001589810"/>
    </source>
</evidence>
<proteinExistence type="predicted"/>
<feature type="chain" id="PRO_5047223955" description="Spore-associated protein A" evidence="1">
    <location>
        <begin position="29"/>
        <end position="151"/>
    </location>
</feature>
<evidence type="ECO:0008006" key="4">
    <source>
        <dbReference type="Google" id="ProtNLM"/>
    </source>
</evidence>